<dbReference type="InterPro" id="IPR027417">
    <property type="entry name" value="P-loop_NTPase"/>
</dbReference>
<evidence type="ECO:0000256" key="10">
    <source>
        <dbReference type="PROSITE-ProRule" id="PRU00283"/>
    </source>
</evidence>
<keyword evidence="9" id="KW-0206">Cytoskeleton</keyword>
<dbReference type="SMART" id="SM00129">
    <property type="entry name" value="KISc"/>
    <property type="match status" value="1"/>
</dbReference>
<keyword evidence="2" id="KW-0963">Cytoplasm</keyword>
<comment type="similarity">
    <text evidence="10">Belongs to the TRAFAC class myosin-kinesin ATPase superfamily. Kinesin family.</text>
</comment>
<dbReference type="GO" id="GO:0005876">
    <property type="term" value="C:spindle microtubule"/>
    <property type="evidence" value="ECO:0007669"/>
    <property type="project" value="TreeGrafter"/>
</dbReference>
<dbReference type="GO" id="GO:0051231">
    <property type="term" value="P:spindle elongation"/>
    <property type="evidence" value="ECO:0007669"/>
    <property type="project" value="TreeGrafter"/>
</dbReference>
<comment type="subcellular location">
    <subcellularLocation>
        <location evidence="1">Cytoplasm</location>
        <location evidence="1">Cytoskeleton</location>
        <location evidence="1">Spindle</location>
    </subcellularLocation>
</comment>
<dbReference type="InterPro" id="IPR001752">
    <property type="entry name" value="Kinesin_motor_dom"/>
</dbReference>
<gene>
    <name evidence="14" type="primary">PARPA_08389.1 scaffold 32947</name>
</gene>
<dbReference type="InterPro" id="IPR019821">
    <property type="entry name" value="Kinesin_motor_CS"/>
</dbReference>
<dbReference type="InterPro" id="IPR036961">
    <property type="entry name" value="Kinesin_motor_dom_sf"/>
</dbReference>
<dbReference type="OrthoDB" id="123929at2759"/>
<name>A0A0B7NH26_9FUNG</name>
<proteinExistence type="inferred from homology"/>
<dbReference type="PROSITE" id="PS50067">
    <property type="entry name" value="KINESIN_MOTOR_2"/>
    <property type="match status" value="1"/>
</dbReference>
<dbReference type="GO" id="GO:0005634">
    <property type="term" value="C:nucleus"/>
    <property type="evidence" value="ECO:0007669"/>
    <property type="project" value="TreeGrafter"/>
</dbReference>
<dbReference type="GO" id="GO:0005524">
    <property type="term" value="F:ATP binding"/>
    <property type="evidence" value="ECO:0007669"/>
    <property type="project" value="UniProtKB-UniRule"/>
</dbReference>
<feature type="compositionally biased region" description="Polar residues" evidence="12">
    <location>
        <begin position="43"/>
        <end position="56"/>
    </location>
</feature>
<feature type="region of interest" description="Disordered" evidence="12">
    <location>
        <begin position="992"/>
        <end position="1015"/>
    </location>
</feature>
<keyword evidence="3" id="KW-0597">Phosphoprotein</keyword>
<evidence type="ECO:0000256" key="12">
    <source>
        <dbReference type="SAM" id="MobiDB-lite"/>
    </source>
</evidence>
<feature type="domain" description="Kinesin motor" evidence="13">
    <location>
        <begin position="93"/>
        <end position="503"/>
    </location>
</feature>
<dbReference type="Pfam" id="PF00225">
    <property type="entry name" value="Kinesin"/>
    <property type="match status" value="1"/>
</dbReference>
<organism evidence="14 15">
    <name type="scientific">Parasitella parasitica</name>
    <dbReference type="NCBI Taxonomy" id="35722"/>
    <lineage>
        <taxon>Eukaryota</taxon>
        <taxon>Fungi</taxon>
        <taxon>Fungi incertae sedis</taxon>
        <taxon>Mucoromycota</taxon>
        <taxon>Mucoromycotina</taxon>
        <taxon>Mucoromycetes</taxon>
        <taxon>Mucorales</taxon>
        <taxon>Mucorineae</taxon>
        <taxon>Mucoraceae</taxon>
        <taxon>Parasitella</taxon>
    </lineage>
</organism>
<keyword evidence="7 11" id="KW-0175">Coiled coil</keyword>
<feature type="region of interest" description="Disordered" evidence="12">
    <location>
        <begin position="1"/>
        <end position="60"/>
    </location>
</feature>
<dbReference type="PANTHER" id="PTHR47970:SF29">
    <property type="entry name" value="KINESIN FAMILY MEMBER 20B"/>
    <property type="match status" value="1"/>
</dbReference>
<dbReference type="PROSITE" id="PS00411">
    <property type="entry name" value="KINESIN_MOTOR_1"/>
    <property type="match status" value="1"/>
</dbReference>
<keyword evidence="5 10" id="KW-0547">Nucleotide-binding</keyword>
<evidence type="ECO:0000256" key="8">
    <source>
        <dbReference type="ARBA" id="ARBA00023175"/>
    </source>
</evidence>
<evidence type="ECO:0000259" key="13">
    <source>
        <dbReference type="PROSITE" id="PS50067"/>
    </source>
</evidence>
<feature type="compositionally biased region" description="Acidic residues" evidence="12">
    <location>
        <begin position="562"/>
        <end position="585"/>
    </location>
</feature>
<accession>A0A0B7NH26</accession>
<evidence type="ECO:0000256" key="6">
    <source>
        <dbReference type="ARBA" id="ARBA00022840"/>
    </source>
</evidence>
<evidence type="ECO:0000256" key="5">
    <source>
        <dbReference type="ARBA" id="ARBA00022741"/>
    </source>
</evidence>
<dbReference type="InterPro" id="IPR047149">
    <property type="entry name" value="KIF11-like"/>
</dbReference>
<evidence type="ECO:0000256" key="3">
    <source>
        <dbReference type="ARBA" id="ARBA00022553"/>
    </source>
</evidence>
<keyword evidence="4" id="KW-0493">Microtubule</keyword>
<dbReference type="PRINTS" id="PR00380">
    <property type="entry name" value="KINESINHEAVY"/>
</dbReference>
<evidence type="ECO:0000256" key="11">
    <source>
        <dbReference type="SAM" id="Coils"/>
    </source>
</evidence>
<evidence type="ECO:0000256" key="1">
    <source>
        <dbReference type="ARBA" id="ARBA00004186"/>
    </source>
</evidence>
<evidence type="ECO:0000256" key="9">
    <source>
        <dbReference type="ARBA" id="ARBA00023212"/>
    </source>
</evidence>
<dbReference type="SUPFAM" id="SSF52540">
    <property type="entry name" value="P-loop containing nucleoside triphosphate hydrolases"/>
    <property type="match status" value="1"/>
</dbReference>
<feature type="coiled-coil region" evidence="11">
    <location>
        <begin position="662"/>
        <end position="703"/>
    </location>
</feature>
<evidence type="ECO:0000256" key="4">
    <source>
        <dbReference type="ARBA" id="ARBA00022701"/>
    </source>
</evidence>
<evidence type="ECO:0000256" key="2">
    <source>
        <dbReference type="ARBA" id="ARBA00022490"/>
    </source>
</evidence>
<dbReference type="GO" id="GO:0072686">
    <property type="term" value="C:mitotic spindle"/>
    <property type="evidence" value="ECO:0007669"/>
    <property type="project" value="TreeGrafter"/>
</dbReference>
<dbReference type="GO" id="GO:0008574">
    <property type="term" value="F:plus-end-directed microtubule motor activity"/>
    <property type="evidence" value="ECO:0007669"/>
    <property type="project" value="TreeGrafter"/>
</dbReference>
<feature type="region of interest" description="Disordered" evidence="12">
    <location>
        <begin position="557"/>
        <end position="585"/>
    </location>
</feature>
<sequence length="1053" mass="121209">MFSVNQSLTPRAPGTPTRASGEGSSTPHRTPTRTNRTTPHRSYNTTPNRISNNSRTIFKPPRAPDFVALAREQRQQPSKGHNSFFAYNPEKEPIKAYLRIRPHSASYELDSTEPYLEIVDDLEVSMTPPEDSNAYRTRNRAPERYKFTKIFTDTVSQQDFFNKTTLPLIHDVLCGENALIFAYGVTNSGKTFSIMGTRQNPGLLPRTLDVIFNSIEEFKSDTQVRPCMHSLVQKYNDPADENRDIFHQSTSTSRIMHQEDVWESGLPTNRDHTTIAIDQHYEYGIWVSFAEIYTEKIYDLLIPPDRLKKRKALSLKYEYSSGHKYIAGLKEVKVKTIQEAYAILYEGQRNRAEYSTITNHTSSRSHSIFTIRVVRVPIIENDYVIEDPVYATVSKFSIVDLAGSERYRNTLNSGQRLKEAGNINKSLMVLGQCMETLRLNQMKSAIGKKTAMVPYRHSKLTELFKSSFEGDGKAVMVVNVNPLDTGFDENSHVMKFAAVAKDVATWRRVHPKLELGDLSESSKKRRRNKVYHGIDALMNDDDDDDQEQSRMDIEKFLKATGDNDDEEEEEEEREEDDDEDTDDPFVDNLIKQLDELRNKWIEAETRCATMETDIRQQVTKETEIELKRMEDIYMTFLKKENDQMDARIKDLIGIQGDEQEGLLKLQEKQNQLSSEMDKLRIHLNEQESTKHNLLEKISELEKGQQTHKQELSRLNMIIKEKDERIQTLISRPFVGEEPAMTMEGQPDDKASTPHAAKKIEDDQHLDNQIKSKQQQIFDDFLDLRKKLRRSIFRGEEYSHDADIIMGEIERFQNVTFELVKETSMGKLMKLITEKKFSNDPYKILDRSRTLLKHYAQLSLPILAPKKTGRESMIVLSVNAGREEELITEMRNAMSTLQDENGKLKQKLKLMQEGHRRLKEAFEKATRRQSNIHSVKKTTTITATAADAPSIINTNTDDERFIQGENQEELISTTPPSAFVDPELEFCSPILGATVPQNNTNENEHSNGEQDDDLTGILLPSSPLKTKKRRQVYHRNIVLTFLHTNMSNRKLRSM</sequence>
<feature type="compositionally biased region" description="Low complexity" evidence="12">
    <location>
        <begin position="24"/>
        <end position="42"/>
    </location>
</feature>
<dbReference type="Proteomes" id="UP000054107">
    <property type="component" value="Unassembled WGS sequence"/>
</dbReference>
<protein>
    <recommendedName>
        <fullName evidence="13">Kinesin motor domain-containing protein</fullName>
    </recommendedName>
</protein>
<feature type="coiled-coil region" evidence="11">
    <location>
        <begin position="879"/>
        <end position="913"/>
    </location>
</feature>
<dbReference type="GO" id="GO:0008017">
    <property type="term" value="F:microtubule binding"/>
    <property type="evidence" value="ECO:0007669"/>
    <property type="project" value="InterPro"/>
</dbReference>
<dbReference type="AlphaFoldDB" id="A0A0B7NH26"/>
<dbReference type="GO" id="GO:0007018">
    <property type="term" value="P:microtubule-based movement"/>
    <property type="evidence" value="ECO:0007669"/>
    <property type="project" value="InterPro"/>
</dbReference>
<reference evidence="14 15" key="1">
    <citation type="submission" date="2014-09" db="EMBL/GenBank/DDBJ databases">
        <authorList>
            <person name="Ellenberger Sabrina"/>
        </authorList>
    </citation>
    <scope>NUCLEOTIDE SEQUENCE [LARGE SCALE GENOMIC DNA]</scope>
    <source>
        <strain evidence="14 15">CBS 412.66</strain>
    </source>
</reference>
<dbReference type="GO" id="GO:0090307">
    <property type="term" value="P:mitotic spindle assembly"/>
    <property type="evidence" value="ECO:0007669"/>
    <property type="project" value="TreeGrafter"/>
</dbReference>
<keyword evidence="8 10" id="KW-0505">Motor protein</keyword>
<keyword evidence="6 10" id="KW-0067">ATP-binding</keyword>
<dbReference type="STRING" id="35722.A0A0B7NH26"/>
<dbReference type="Gene3D" id="3.40.850.10">
    <property type="entry name" value="Kinesin motor domain"/>
    <property type="match status" value="1"/>
</dbReference>
<keyword evidence="15" id="KW-1185">Reference proteome</keyword>
<evidence type="ECO:0000313" key="15">
    <source>
        <dbReference type="Proteomes" id="UP000054107"/>
    </source>
</evidence>
<evidence type="ECO:0000313" key="14">
    <source>
        <dbReference type="EMBL" id="CEP14221.1"/>
    </source>
</evidence>
<dbReference type="PANTHER" id="PTHR47970">
    <property type="entry name" value="KINESIN-LIKE PROTEIN KIF11"/>
    <property type="match status" value="1"/>
</dbReference>
<evidence type="ECO:0000256" key="7">
    <source>
        <dbReference type="ARBA" id="ARBA00023054"/>
    </source>
</evidence>
<dbReference type="EMBL" id="LN731097">
    <property type="protein sequence ID" value="CEP14221.1"/>
    <property type="molecule type" value="Genomic_DNA"/>
</dbReference>
<feature type="binding site" evidence="10">
    <location>
        <begin position="184"/>
        <end position="191"/>
    </location>
    <ligand>
        <name>ATP</name>
        <dbReference type="ChEBI" id="CHEBI:30616"/>
    </ligand>
</feature>